<accession>A0A9Q0C0Q0</accession>
<protein>
    <recommendedName>
        <fullName evidence="2">Amine oxidase domain-containing protein</fullName>
    </recommendedName>
</protein>
<reference evidence="3" key="1">
    <citation type="journal article" date="2022" name="Cell">
        <title>Repeat-based holocentromeres influence genome architecture and karyotype evolution.</title>
        <authorList>
            <person name="Hofstatter P.G."/>
            <person name="Thangavel G."/>
            <person name="Lux T."/>
            <person name="Neumann P."/>
            <person name="Vondrak T."/>
            <person name="Novak P."/>
            <person name="Zhang M."/>
            <person name="Costa L."/>
            <person name="Castellani M."/>
            <person name="Scott A."/>
            <person name="Toegelov H."/>
            <person name="Fuchs J."/>
            <person name="Mata-Sucre Y."/>
            <person name="Dias Y."/>
            <person name="Vanzela A.L.L."/>
            <person name="Huettel B."/>
            <person name="Almeida C.C.S."/>
            <person name="Simkova H."/>
            <person name="Souza G."/>
            <person name="Pedrosa-Harand A."/>
            <person name="Macas J."/>
            <person name="Mayer K.F.X."/>
            <person name="Houben A."/>
            <person name="Marques A."/>
        </authorList>
    </citation>
    <scope>NUCLEOTIDE SEQUENCE</scope>
    <source>
        <strain evidence="3">RhyBre1mFocal</strain>
    </source>
</reference>
<feature type="compositionally biased region" description="Polar residues" evidence="1">
    <location>
        <begin position="339"/>
        <end position="362"/>
    </location>
</feature>
<feature type="compositionally biased region" description="Basic residues" evidence="1">
    <location>
        <begin position="296"/>
        <end position="307"/>
    </location>
</feature>
<sequence>MVDSPAAGSSSRPSTPWHRTRSAPPAGTVSSRPARSPCTPTTRSATSASAARRVSAARASGLGSTTVTSWPSPASRTAKPPVPPPTSRTLAGPGSPLRAARTCWTASQTTAVRAAARRSDARSMSATLGRTPAPAAGASRHRTLRDRCVPDHAERVLDDREEPVRVAQQVVGLPLGDRVARPRLGRRPLRGPGGEQGGPLRQLRGDPREQHPGVALAPSAGRGLGTRPGREHRGGGLEGADVGRGVAPARVVGGRRLLQRARGALEVAQGRAGRAHDALPRTPVATRRASTERSCHQRPRQPSRRSARQSAGRAGGRPPRPDRRGARAGSSYARTSASCCSGHTDPSSVPRPSNTRSNTAQGTPHRRQDSTPRYRRARARRAAAPMRVVVVGGGLGGLASAARLAKLGHDVTLLEAAARTGGALAPLERDGFRWDSGASATALPAVLRDLFRKTGRPMERELELVALDPARQHRFEEGGQVDLPAGSRATQVAALDALEPGLGRRWADWTAGFADTWEALRRDWLEQPWTPWSAEHASPLTRAAFASRRTVHRAVRALKDDRLADMVRSEWVLAGQDPRDVPAWAAMSGYVEQRFGVWTVPGGLSRVADALLERLSTRGVAVHTSTPVVDLEVADDAVGGVRTEHGTVPADLVVVAVDPRRLPALAPLVRRTLPAMPPVLCHVALRGDLPEALKDLPHEVVLHGDPLLRLTTGGGSGPGPGDRAWTIAGQGRVSEDLVTALARRGLDLRENLVDRVDLSPRDLVERWNGSPAGVAWHGRRTRELRLGTRTPVRGVLCAGAHVTPGAGVPYVGLSAALVAAEVGPAR</sequence>
<dbReference type="Pfam" id="PF01593">
    <property type="entry name" value="Amino_oxidase"/>
    <property type="match status" value="1"/>
</dbReference>
<dbReference type="Gene3D" id="3.50.50.60">
    <property type="entry name" value="FAD/NAD(P)-binding domain"/>
    <property type="match status" value="2"/>
</dbReference>
<dbReference type="InterPro" id="IPR002937">
    <property type="entry name" value="Amino_oxidase"/>
</dbReference>
<feature type="region of interest" description="Disordered" evidence="1">
    <location>
        <begin position="177"/>
        <end position="243"/>
    </location>
</feature>
<evidence type="ECO:0000313" key="4">
    <source>
        <dbReference type="Proteomes" id="UP001151287"/>
    </source>
</evidence>
<dbReference type="Proteomes" id="UP001151287">
    <property type="component" value="Unassembled WGS sequence"/>
</dbReference>
<evidence type="ECO:0000313" key="3">
    <source>
        <dbReference type="EMBL" id="KAJ1684107.1"/>
    </source>
</evidence>
<dbReference type="PANTHER" id="PTHR43734:SF1">
    <property type="entry name" value="PHYTOENE DESATURASE"/>
    <property type="match status" value="1"/>
</dbReference>
<feature type="domain" description="Amine oxidase" evidence="2">
    <location>
        <begin position="395"/>
        <end position="822"/>
    </location>
</feature>
<feature type="compositionally biased region" description="Low complexity" evidence="1">
    <location>
        <begin position="105"/>
        <end position="114"/>
    </location>
</feature>
<name>A0A9Q0C0Q0_9POAL</name>
<keyword evidence="4" id="KW-1185">Reference proteome</keyword>
<proteinExistence type="predicted"/>
<dbReference type="InterPro" id="IPR036188">
    <property type="entry name" value="FAD/NAD-bd_sf"/>
</dbReference>
<comment type="caution">
    <text evidence="3">The sequence shown here is derived from an EMBL/GenBank/DDBJ whole genome shotgun (WGS) entry which is preliminary data.</text>
</comment>
<dbReference type="GO" id="GO:0050660">
    <property type="term" value="F:flavin adenine dinucleotide binding"/>
    <property type="evidence" value="ECO:0007669"/>
    <property type="project" value="UniProtKB-ARBA"/>
</dbReference>
<feature type="region of interest" description="Disordered" evidence="1">
    <location>
        <begin position="267"/>
        <end position="382"/>
    </location>
</feature>
<dbReference type="AlphaFoldDB" id="A0A9Q0C0Q0"/>
<dbReference type="PANTHER" id="PTHR43734">
    <property type="entry name" value="PHYTOENE DESATURASE"/>
    <property type="match status" value="1"/>
</dbReference>
<evidence type="ECO:0000256" key="1">
    <source>
        <dbReference type="SAM" id="MobiDB-lite"/>
    </source>
</evidence>
<feature type="compositionally biased region" description="Low complexity" evidence="1">
    <location>
        <begin position="41"/>
        <end position="60"/>
    </location>
</feature>
<feature type="region of interest" description="Disordered" evidence="1">
    <location>
        <begin position="1"/>
        <end position="147"/>
    </location>
</feature>
<evidence type="ECO:0000259" key="2">
    <source>
        <dbReference type="Pfam" id="PF01593"/>
    </source>
</evidence>
<gene>
    <name evidence="3" type="ORF">LUZ63_020676</name>
</gene>
<feature type="compositionally biased region" description="Low complexity" evidence="1">
    <location>
        <begin position="327"/>
        <end position="338"/>
    </location>
</feature>
<dbReference type="SUPFAM" id="SSF51905">
    <property type="entry name" value="FAD/NAD(P)-binding domain"/>
    <property type="match status" value="1"/>
</dbReference>
<organism evidence="3 4">
    <name type="scientific">Rhynchospora breviuscula</name>
    <dbReference type="NCBI Taxonomy" id="2022672"/>
    <lineage>
        <taxon>Eukaryota</taxon>
        <taxon>Viridiplantae</taxon>
        <taxon>Streptophyta</taxon>
        <taxon>Embryophyta</taxon>
        <taxon>Tracheophyta</taxon>
        <taxon>Spermatophyta</taxon>
        <taxon>Magnoliopsida</taxon>
        <taxon>Liliopsida</taxon>
        <taxon>Poales</taxon>
        <taxon>Cyperaceae</taxon>
        <taxon>Cyperoideae</taxon>
        <taxon>Rhynchosporeae</taxon>
        <taxon>Rhynchospora</taxon>
    </lineage>
</organism>
<dbReference type="EMBL" id="JAMQYH010000043">
    <property type="protein sequence ID" value="KAJ1684107.1"/>
    <property type="molecule type" value="Genomic_DNA"/>
</dbReference>
<dbReference type="GO" id="GO:0016491">
    <property type="term" value="F:oxidoreductase activity"/>
    <property type="evidence" value="ECO:0007669"/>
    <property type="project" value="InterPro"/>
</dbReference>
<feature type="compositionally biased region" description="Polar residues" evidence="1">
    <location>
        <begin position="62"/>
        <end position="75"/>
    </location>
</feature>